<evidence type="ECO:0000313" key="1">
    <source>
        <dbReference type="EMBL" id="CCB87762.1"/>
    </source>
</evidence>
<organism evidence="1 2">
    <name type="scientific">Simkania negevensis (strain ATCC VR-1471 / DSM 27360 / Z)</name>
    <dbReference type="NCBI Taxonomy" id="331113"/>
    <lineage>
        <taxon>Bacteria</taxon>
        <taxon>Pseudomonadati</taxon>
        <taxon>Chlamydiota</taxon>
        <taxon>Chlamydiia</taxon>
        <taxon>Parachlamydiales</taxon>
        <taxon>Simkaniaceae</taxon>
        <taxon>Simkania</taxon>
    </lineage>
</organism>
<dbReference type="RefSeq" id="WP_013934996.1">
    <property type="nucleotide sequence ID" value="NC_015710.1"/>
</dbReference>
<sequence>MSTRVESFGLYSSSNSHLHPYLIKENEVHVQCEEAKERLKEELLSDARDLAAKKTYSPIEAKIAANSLVSEKLDKAVEEMKEGTTDFERQELIKNTWKIISGELYSPFEFKGTLEAILKGEHIS</sequence>
<evidence type="ECO:0000313" key="2">
    <source>
        <dbReference type="Proteomes" id="UP000000496"/>
    </source>
</evidence>
<dbReference type="EMBL" id="FR872581">
    <property type="protein sequence ID" value="CCB87762.1"/>
    <property type="molecule type" value="Genomic_DNA"/>
</dbReference>
<keyword evidence="2" id="KW-1185">Reference proteome</keyword>
<name>F8L2R6_SIMNZ</name>
<gene>
    <name evidence="1" type="ordered locus">SNE_B24030</name>
</gene>
<accession>F8L2R6</accession>
<keyword evidence="1" id="KW-0614">Plasmid</keyword>
<dbReference type="HOGENOM" id="CLU_2002379_0_0_0"/>
<geneLocation type="plasmid" evidence="1 2">
    <name>pSn</name>
</geneLocation>
<reference key="1">
    <citation type="journal article" date="2011" name="Mol. Biol. Evol.">
        <title>Unity in variety -- the pan-genome of the Chlamydiae.</title>
        <authorList>
            <person name="Collingro A."/>
            <person name="Tischler P."/>
            <person name="Weinmaier T."/>
            <person name="Penz T."/>
            <person name="Heinz E."/>
            <person name="Brunham R.C."/>
            <person name="Read T.D."/>
            <person name="Bavoil P.M."/>
            <person name="Sachse K."/>
            <person name="Kahane S."/>
            <person name="Friedman M.G."/>
            <person name="Rattei T."/>
            <person name="Myers G.S.A."/>
            <person name="Horn M."/>
        </authorList>
    </citation>
    <scope>NUCLEOTIDE SEQUENCE</scope>
    <source>
        <strain>Z</strain>
    </source>
</reference>
<proteinExistence type="predicted"/>
<dbReference type="AlphaFoldDB" id="F8L2R6"/>
<protein>
    <submittedName>
        <fullName evidence="1">Uncharacterized protein</fullName>
    </submittedName>
</protein>
<dbReference type="KEGG" id="sng:SNE_B24030"/>
<reference evidence="1 2" key="2">
    <citation type="journal article" date="2011" name="Mol. Biol. Evol.">
        <title>Unity in variety--the pan-genome of the Chlamydiae.</title>
        <authorList>
            <person name="Collingro A."/>
            <person name="Tischler P."/>
            <person name="Weinmaier T."/>
            <person name="Penz T."/>
            <person name="Heinz E."/>
            <person name="Brunham R.C."/>
            <person name="Read T.D."/>
            <person name="Bavoil P.M."/>
            <person name="Sachse K."/>
            <person name="Kahane S."/>
            <person name="Friedman M.G."/>
            <person name="Rattei T."/>
            <person name="Myers G.S."/>
            <person name="Horn M."/>
        </authorList>
    </citation>
    <scope>NUCLEOTIDE SEQUENCE [LARGE SCALE GENOMIC DNA]</scope>
    <source>
        <strain evidence="2">ATCC VR-1471 / Z</strain>
        <plasmid evidence="1 2">pSn</plasmid>
    </source>
</reference>
<dbReference type="Proteomes" id="UP000000496">
    <property type="component" value="Plasmid pSn"/>
</dbReference>